<feature type="compositionally biased region" description="Low complexity" evidence="1">
    <location>
        <begin position="47"/>
        <end position="61"/>
    </location>
</feature>
<feature type="transmembrane region" description="Helical" evidence="2">
    <location>
        <begin position="117"/>
        <end position="137"/>
    </location>
</feature>
<dbReference type="Proteomes" id="UP000799538">
    <property type="component" value="Unassembled WGS sequence"/>
</dbReference>
<keyword evidence="2" id="KW-0812">Transmembrane</keyword>
<evidence type="ECO:0000313" key="4">
    <source>
        <dbReference type="Proteomes" id="UP000799538"/>
    </source>
</evidence>
<dbReference type="GO" id="GO:0005741">
    <property type="term" value="C:mitochondrial outer membrane"/>
    <property type="evidence" value="ECO:0007669"/>
    <property type="project" value="InterPro"/>
</dbReference>
<dbReference type="PANTHER" id="PTHR38402:SF1">
    <property type="entry name" value="MITOCHONDRIAL OUTER MEMBRANE PROTEIN OM14"/>
    <property type="match status" value="1"/>
</dbReference>
<name>A0A6A6G5J2_9PEZI</name>
<dbReference type="PANTHER" id="PTHR38402">
    <property type="entry name" value="MITOCHONDRIAL OUTER MEMBRANE PROTEIN OM14"/>
    <property type="match status" value="1"/>
</dbReference>
<feature type="compositionally biased region" description="Basic and acidic residues" evidence="1">
    <location>
        <begin position="69"/>
        <end position="92"/>
    </location>
</feature>
<sequence>MSYADVAASGPKQTEEEERRLTWSPARRAPAVPEIRHEESSVSSLIDVDSPHVSSVPSDFDTQSIKTDTQADRERLEAESRQKVEEAKEKAGVKKQQARNKAKQAGQTLRDNSDNPVVIGNAVTIAALGGLLGIGAYRKYTEGTFTWRVAGLWAGAVGLFGVADYYVSQ</sequence>
<feature type="region of interest" description="Disordered" evidence="1">
    <location>
        <begin position="1"/>
        <end position="112"/>
    </location>
</feature>
<dbReference type="InterPro" id="IPR039454">
    <property type="entry name" value="OM14"/>
</dbReference>
<keyword evidence="2" id="KW-1133">Transmembrane helix</keyword>
<dbReference type="EMBL" id="ML992511">
    <property type="protein sequence ID" value="KAF2220967.1"/>
    <property type="molecule type" value="Genomic_DNA"/>
</dbReference>
<dbReference type="OrthoDB" id="5422928at2759"/>
<dbReference type="GO" id="GO:0006626">
    <property type="term" value="P:protein targeting to mitochondrion"/>
    <property type="evidence" value="ECO:0007669"/>
    <property type="project" value="TreeGrafter"/>
</dbReference>
<protein>
    <submittedName>
        <fullName evidence="3">Uncharacterized protein</fullName>
    </submittedName>
</protein>
<gene>
    <name evidence="3" type="ORF">BDZ85DRAFT_290799</name>
</gene>
<reference evidence="4" key="1">
    <citation type="journal article" date="2020" name="Stud. Mycol.">
        <title>101 Dothideomycetes genomes: A test case for predicting lifestyles and emergence of pathogens.</title>
        <authorList>
            <person name="Haridas S."/>
            <person name="Albert R."/>
            <person name="Binder M."/>
            <person name="Bloem J."/>
            <person name="LaButti K."/>
            <person name="Salamov A."/>
            <person name="Andreopoulos B."/>
            <person name="Baker S."/>
            <person name="Barry K."/>
            <person name="Bills G."/>
            <person name="Bluhm B."/>
            <person name="Cannon C."/>
            <person name="Castanera R."/>
            <person name="Culley D."/>
            <person name="Daum C."/>
            <person name="Ezra D."/>
            <person name="Gonzalez J."/>
            <person name="Henrissat B."/>
            <person name="Kuo A."/>
            <person name="Liang C."/>
            <person name="Lipzen A."/>
            <person name="Lutzoni F."/>
            <person name="Magnuson J."/>
            <person name="Mondo S."/>
            <person name="Nolan M."/>
            <person name="Ohm R."/>
            <person name="Pangilinan J."/>
            <person name="Park H.-J."/>
            <person name="Ramirez L."/>
            <person name="Alfaro M."/>
            <person name="Sun H."/>
            <person name="Tritt A."/>
            <person name="Yoshinaga Y."/>
            <person name="Zwiers L.-H."/>
            <person name="Turgeon B."/>
            <person name="Goodwin S."/>
            <person name="Spatafora J."/>
            <person name="Crous P."/>
            <person name="Grigoriev I."/>
        </authorList>
    </citation>
    <scope>NUCLEOTIDE SEQUENCE [LARGE SCALE GENOMIC DNA]</scope>
    <source>
        <strain evidence="4">CECT 20119</strain>
    </source>
</reference>
<evidence type="ECO:0000256" key="2">
    <source>
        <dbReference type="SAM" id="Phobius"/>
    </source>
</evidence>
<evidence type="ECO:0000313" key="3">
    <source>
        <dbReference type="EMBL" id="KAF2220967.1"/>
    </source>
</evidence>
<keyword evidence="2" id="KW-0472">Membrane</keyword>
<organism evidence="3 4">
    <name type="scientific">Elsinoe ampelina</name>
    <dbReference type="NCBI Taxonomy" id="302913"/>
    <lineage>
        <taxon>Eukaryota</taxon>
        <taxon>Fungi</taxon>
        <taxon>Dikarya</taxon>
        <taxon>Ascomycota</taxon>
        <taxon>Pezizomycotina</taxon>
        <taxon>Dothideomycetes</taxon>
        <taxon>Dothideomycetidae</taxon>
        <taxon>Myriangiales</taxon>
        <taxon>Elsinoaceae</taxon>
        <taxon>Elsinoe</taxon>
    </lineage>
</organism>
<accession>A0A6A6G5J2</accession>
<keyword evidence="4" id="KW-1185">Reference proteome</keyword>
<evidence type="ECO:0000256" key="1">
    <source>
        <dbReference type="SAM" id="MobiDB-lite"/>
    </source>
</evidence>
<proteinExistence type="predicted"/>
<dbReference type="AlphaFoldDB" id="A0A6A6G5J2"/>
<feature type="transmembrane region" description="Helical" evidence="2">
    <location>
        <begin position="149"/>
        <end position="167"/>
    </location>
</feature>
<dbReference type="GO" id="GO:1990593">
    <property type="term" value="F:nascent polypeptide-associated complex binding"/>
    <property type="evidence" value="ECO:0007669"/>
    <property type="project" value="InterPro"/>
</dbReference>